<keyword evidence="6" id="KW-1185">Reference proteome</keyword>
<evidence type="ECO:0000313" key="6">
    <source>
        <dbReference type="Proteomes" id="UP000013126"/>
    </source>
</evidence>
<reference evidence="5 6" key="1">
    <citation type="submission" date="2013-01" db="EMBL/GenBank/DDBJ databases">
        <title>The Genome Sequence of Clostridium bolteae 90A9.</title>
        <authorList>
            <consortium name="The Broad Institute Genome Sequencing Platform"/>
            <person name="Earl A."/>
            <person name="Ward D."/>
            <person name="Feldgarden M."/>
            <person name="Gevers D."/>
            <person name="Courvalin P."/>
            <person name="Lambert T."/>
            <person name="Walker B."/>
            <person name="Young S.K."/>
            <person name="Zeng Q."/>
            <person name="Gargeya S."/>
            <person name="Fitzgerald M."/>
            <person name="Haas B."/>
            <person name="Abouelleil A."/>
            <person name="Alvarado L."/>
            <person name="Arachchi H.M."/>
            <person name="Berlin A.M."/>
            <person name="Chapman S.B."/>
            <person name="Dewar J."/>
            <person name="Goldberg J."/>
            <person name="Griggs A."/>
            <person name="Gujja S."/>
            <person name="Hansen M."/>
            <person name="Howarth C."/>
            <person name="Imamovic A."/>
            <person name="Larimer J."/>
            <person name="McCowan C."/>
            <person name="Murphy C."/>
            <person name="Neiman D."/>
            <person name="Pearson M."/>
            <person name="Priest M."/>
            <person name="Roberts A."/>
            <person name="Saif S."/>
            <person name="Shea T."/>
            <person name="Sisk P."/>
            <person name="Sykes S."/>
            <person name="Wortman J."/>
            <person name="Nusbaum C."/>
            <person name="Birren B."/>
        </authorList>
    </citation>
    <scope>NUCLEOTIDE SEQUENCE [LARGE SCALE GENOMIC DNA]</scope>
    <source>
        <strain evidence="5 6">90A9</strain>
    </source>
</reference>
<dbReference type="OrthoDB" id="1749038at2"/>
<evidence type="ECO:0000256" key="1">
    <source>
        <dbReference type="SAM" id="MobiDB-lite"/>
    </source>
</evidence>
<organism evidence="5 6">
    <name type="scientific">Enterocloster bolteae 90A9</name>
    <dbReference type="NCBI Taxonomy" id="997894"/>
    <lineage>
        <taxon>Bacteria</taxon>
        <taxon>Bacillati</taxon>
        <taxon>Bacillota</taxon>
        <taxon>Clostridia</taxon>
        <taxon>Lachnospirales</taxon>
        <taxon>Lachnospiraceae</taxon>
        <taxon>Enterocloster</taxon>
    </lineage>
</organism>
<sequence length="241" mass="26274">MKSKKRKLLTSFCAALILMGGFSMPAYAGGGGQLADDTNDVNVQVEPPKEEPPLTPEGNATLVDDYGGNKQLITVTTKNGNYFYILVDRDDEGENTVHFLNQVDEADLMALMEDESDKEPPAVCTCAEQCQVGAIDRNCPVCAFTMTSCTGKTPEPEEPPAPEPEPEKKSGLNPAVLLLALALLGGGSVFYYFKFIKNKPKTKGVNNPDDYDYGEDEEESEDELWESETDAEPGESEDQVE</sequence>
<proteinExistence type="predicted"/>
<feature type="signal peptide" evidence="3">
    <location>
        <begin position="1"/>
        <end position="28"/>
    </location>
</feature>
<dbReference type="InterPro" id="IPR025376">
    <property type="entry name" value="CD1107-like_dom"/>
</dbReference>
<comment type="caution">
    <text evidence="5">The sequence shown here is derived from an EMBL/GenBank/DDBJ whole genome shotgun (WGS) entry which is preliminary data.</text>
</comment>
<feature type="chain" id="PRO_5004339853" description="Mobile element protein CD1107-like domain-containing protein" evidence="3">
    <location>
        <begin position="29"/>
        <end position="241"/>
    </location>
</feature>
<gene>
    <name evidence="5" type="ORF">HMPREF1085_05380</name>
</gene>
<feature type="compositionally biased region" description="Acidic residues" evidence="1">
    <location>
        <begin position="209"/>
        <end position="241"/>
    </location>
</feature>
<feature type="region of interest" description="Disordered" evidence="1">
    <location>
        <begin position="200"/>
        <end position="241"/>
    </location>
</feature>
<dbReference type="AlphaFoldDB" id="R0BPG5"/>
<accession>R0BPG5</accession>
<evidence type="ECO:0000259" key="4">
    <source>
        <dbReference type="Pfam" id="PF14283"/>
    </source>
</evidence>
<feature type="region of interest" description="Disordered" evidence="1">
    <location>
        <begin position="150"/>
        <end position="169"/>
    </location>
</feature>
<evidence type="ECO:0000256" key="2">
    <source>
        <dbReference type="SAM" id="Phobius"/>
    </source>
</evidence>
<dbReference type="PATRIC" id="fig|997894.4.peg.5618"/>
<dbReference type="GeneID" id="23116489"/>
<dbReference type="EMBL" id="AGYH01000018">
    <property type="protein sequence ID" value="ENZ46789.1"/>
    <property type="molecule type" value="Genomic_DNA"/>
</dbReference>
<dbReference type="RefSeq" id="WP_002577977.1">
    <property type="nucleotide sequence ID" value="NZ_KB851182.1"/>
</dbReference>
<keyword evidence="2" id="KW-1133">Transmembrane helix</keyword>
<feature type="domain" description="Mobile element protein CD1107-like" evidence="4">
    <location>
        <begin position="53"/>
        <end position="200"/>
    </location>
</feature>
<evidence type="ECO:0000313" key="5">
    <source>
        <dbReference type="EMBL" id="ENZ46789.1"/>
    </source>
</evidence>
<keyword evidence="3" id="KW-0732">Signal</keyword>
<dbReference type="Pfam" id="PF14283">
    <property type="entry name" value="CD1107-like"/>
    <property type="match status" value="1"/>
</dbReference>
<dbReference type="Proteomes" id="UP000013126">
    <property type="component" value="Unassembled WGS sequence"/>
</dbReference>
<dbReference type="HOGENOM" id="CLU_091994_0_0_9"/>
<keyword evidence="2" id="KW-0472">Membrane</keyword>
<protein>
    <recommendedName>
        <fullName evidence="4">Mobile element protein CD1107-like domain-containing protein</fullName>
    </recommendedName>
</protein>
<feature type="transmembrane region" description="Helical" evidence="2">
    <location>
        <begin position="175"/>
        <end position="193"/>
    </location>
</feature>
<name>R0BPG5_9FIRM</name>
<keyword evidence="2" id="KW-0812">Transmembrane</keyword>
<evidence type="ECO:0000256" key="3">
    <source>
        <dbReference type="SAM" id="SignalP"/>
    </source>
</evidence>